<comment type="subunit">
    <text evidence="11">Homodimer. The RNAP catalytic core consists of 2 alpha, 1 beta, 1 beta' and 1 omega subunit. When a sigma factor is associated with the core the holoenzyme is formed, which can initiate transcription.</text>
</comment>
<dbReference type="SUPFAM" id="SSF47789">
    <property type="entry name" value="C-terminal domain of RNA polymerase alpha subunit"/>
    <property type="match status" value="1"/>
</dbReference>
<dbReference type="GO" id="GO:0003899">
    <property type="term" value="F:DNA-directed RNA polymerase activity"/>
    <property type="evidence" value="ECO:0007669"/>
    <property type="project" value="UniProtKB-UniRule"/>
</dbReference>
<keyword evidence="15" id="KW-1185">Reference proteome</keyword>
<comment type="similarity">
    <text evidence="1 11">Belongs to the RNA polymerase alpha chain family.</text>
</comment>
<evidence type="ECO:0000256" key="10">
    <source>
        <dbReference type="ARBA" id="ARBA00048552"/>
    </source>
</evidence>
<dbReference type="InterPro" id="IPR011263">
    <property type="entry name" value="DNA-dir_RNA_pol_RpoA/D/Rpb3"/>
</dbReference>
<evidence type="ECO:0000313" key="15">
    <source>
        <dbReference type="Proteomes" id="UP000070483"/>
    </source>
</evidence>
<comment type="catalytic activity">
    <reaction evidence="10 11">
        <text>RNA(n) + a ribonucleoside 5'-triphosphate = RNA(n+1) + diphosphate</text>
        <dbReference type="Rhea" id="RHEA:21248"/>
        <dbReference type="Rhea" id="RHEA-COMP:14527"/>
        <dbReference type="Rhea" id="RHEA-COMP:17342"/>
        <dbReference type="ChEBI" id="CHEBI:33019"/>
        <dbReference type="ChEBI" id="CHEBI:61557"/>
        <dbReference type="ChEBI" id="CHEBI:140395"/>
        <dbReference type="EC" id="2.7.7.6"/>
    </reaction>
</comment>
<dbReference type="InterPro" id="IPR011260">
    <property type="entry name" value="RNAP_asu_C"/>
</dbReference>
<evidence type="ECO:0000256" key="2">
    <source>
        <dbReference type="ARBA" id="ARBA00012418"/>
    </source>
</evidence>
<dbReference type="InterPro" id="IPR036643">
    <property type="entry name" value="RNApol_insert_sf"/>
</dbReference>
<evidence type="ECO:0000256" key="8">
    <source>
        <dbReference type="ARBA" id="ARBA00032524"/>
    </source>
</evidence>
<dbReference type="AlphaFoldDB" id="A0A134AND6"/>
<dbReference type="RefSeq" id="WP_021746099.1">
    <property type="nucleotide sequence ID" value="NZ_KQ960022.1"/>
</dbReference>
<dbReference type="PATRIC" id="fig|157687.3.peg.463"/>
<feature type="region of interest" description="Alpha N-terminal domain (alpha-NTD)" evidence="11">
    <location>
        <begin position="1"/>
        <end position="237"/>
    </location>
</feature>
<proteinExistence type="inferred from homology"/>
<evidence type="ECO:0000256" key="6">
    <source>
        <dbReference type="ARBA" id="ARBA00022695"/>
    </source>
</evidence>
<dbReference type="GO" id="GO:0006351">
    <property type="term" value="P:DNA-templated transcription"/>
    <property type="evidence" value="ECO:0007669"/>
    <property type="project" value="UniProtKB-UniRule"/>
</dbReference>
<sequence length="324" mass="36215">MLNIEKIAKNVRLTEEKEDNYTAKYTLEPLYRGYGNTIGNALRRILLSSIPGTAIKGIKIEGVLNEFSTIEGVKEAVTDIILNIKEIVVEADEPGEKKMTLSVKGPAVITAADIHVEPGLKVINPEQVIMTVTTDRQVDIEFLVDSGEGFVISDEINTDGWPIGYLAVDAIYTPIKRVNYSVEDTMVGRVTNYDKLILEIATDGSIEIKDALSYAVELLTWHLEPFTNIGNSMSKYRDSEEELTETEEENENNIEDMKIEELDFTVRSYNCLKKAGVNTISDLTSMTYNELLKIKNLGKKSLNEIIDKMKELGYDLGDNVGSEE</sequence>
<keyword evidence="4 11" id="KW-0240">DNA-directed RNA polymerase</keyword>
<feature type="domain" description="DNA-directed RNA polymerase RpoA/D/Rpb3-type" evidence="13">
    <location>
        <begin position="22"/>
        <end position="229"/>
    </location>
</feature>
<keyword evidence="6 11" id="KW-0548">Nucleotidyltransferase</keyword>
<dbReference type="InterPro" id="IPR011262">
    <property type="entry name" value="DNA-dir_RNA_pol_insert"/>
</dbReference>
<comment type="function">
    <text evidence="11">DNA-dependent RNA polymerase catalyzes the transcription of DNA into RNA using the four ribonucleoside triphosphates as substrates.</text>
</comment>
<dbReference type="SUPFAM" id="SSF55257">
    <property type="entry name" value="RBP11-like subunits of RNA polymerase"/>
    <property type="match status" value="1"/>
</dbReference>
<evidence type="ECO:0000256" key="9">
    <source>
        <dbReference type="ARBA" id="ARBA00033070"/>
    </source>
</evidence>
<dbReference type="Gene3D" id="1.10.150.20">
    <property type="entry name" value="5' to 3' exonuclease, C-terminal subdomain"/>
    <property type="match status" value="1"/>
</dbReference>
<keyword evidence="7 11" id="KW-0804">Transcription</keyword>
<dbReference type="EC" id="2.7.7.6" evidence="2 11"/>
<dbReference type="OrthoDB" id="9805706at2"/>
<dbReference type="EMBL" id="LSDD01000030">
    <property type="protein sequence ID" value="KXB69214.1"/>
    <property type="molecule type" value="Genomic_DNA"/>
</dbReference>
<dbReference type="SMART" id="SM00662">
    <property type="entry name" value="RPOLD"/>
    <property type="match status" value="1"/>
</dbReference>
<evidence type="ECO:0000256" key="7">
    <source>
        <dbReference type="ARBA" id="ARBA00023163"/>
    </source>
</evidence>
<dbReference type="Pfam" id="PF03118">
    <property type="entry name" value="RNA_pol_A_CTD"/>
    <property type="match status" value="1"/>
</dbReference>
<dbReference type="SUPFAM" id="SSF56553">
    <property type="entry name" value="Insert subdomain of RNA polymerase alpha subunit"/>
    <property type="match status" value="1"/>
</dbReference>
<feature type="region of interest" description="Alpha C-terminal domain (alpha-CTD)" evidence="11">
    <location>
        <begin position="252"/>
        <end position="324"/>
    </location>
</feature>
<gene>
    <name evidence="11" type="primary">rpoA</name>
    <name evidence="14" type="ORF">HMPREF3180_00462</name>
</gene>
<keyword evidence="12" id="KW-0175">Coiled coil</keyword>
<dbReference type="STRING" id="157687.HMPREF3180_00462"/>
<dbReference type="Pfam" id="PF01193">
    <property type="entry name" value="RNA_pol_L"/>
    <property type="match status" value="1"/>
</dbReference>
<dbReference type="InterPro" id="IPR036603">
    <property type="entry name" value="RBP11-like"/>
</dbReference>
<dbReference type="GO" id="GO:0000428">
    <property type="term" value="C:DNA-directed RNA polymerase complex"/>
    <property type="evidence" value="ECO:0007669"/>
    <property type="project" value="UniProtKB-KW"/>
</dbReference>
<dbReference type="GO" id="GO:0046983">
    <property type="term" value="F:protein dimerization activity"/>
    <property type="evidence" value="ECO:0007669"/>
    <property type="project" value="InterPro"/>
</dbReference>
<dbReference type="InterPro" id="IPR011773">
    <property type="entry name" value="DNA-dir_RpoA"/>
</dbReference>
<evidence type="ECO:0000256" key="5">
    <source>
        <dbReference type="ARBA" id="ARBA00022679"/>
    </source>
</evidence>
<evidence type="ECO:0000256" key="11">
    <source>
        <dbReference type="HAMAP-Rule" id="MF_00059"/>
    </source>
</evidence>
<dbReference type="HAMAP" id="MF_00059">
    <property type="entry name" value="RNApol_bact_RpoA"/>
    <property type="match status" value="1"/>
</dbReference>
<comment type="domain">
    <text evidence="11">The N-terminal domain is essential for RNAP assembly and basal transcription, whereas the C-terminal domain is involved in interaction with transcriptional regulators and with upstream promoter elements.</text>
</comment>
<evidence type="ECO:0000256" key="12">
    <source>
        <dbReference type="SAM" id="Coils"/>
    </source>
</evidence>
<keyword evidence="5 11" id="KW-0808">Transferase</keyword>
<dbReference type="GO" id="GO:0005737">
    <property type="term" value="C:cytoplasm"/>
    <property type="evidence" value="ECO:0007669"/>
    <property type="project" value="UniProtKB-ARBA"/>
</dbReference>
<organism evidence="14 15">
    <name type="scientific">Leptotrichia wadei</name>
    <dbReference type="NCBI Taxonomy" id="157687"/>
    <lineage>
        <taxon>Bacteria</taxon>
        <taxon>Fusobacteriati</taxon>
        <taxon>Fusobacteriota</taxon>
        <taxon>Fusobacteriia</taxon>
        <taxon>Fusobacteriales</taxon>
        <taxon>Leptotrichiaceae</taxon>
        <taxon>Leptotrichia</taxon>
    </lineage>
</organism>
<evidence type="ECO:0000256" key="1">
    <source>
        <dbReference type="ARBA" id="ARBA00007123"/>
    </source>
</evidence>
<evidence type="ECO:0000313" key="14">
    <source>
        <dbReference type="EMBL" id="KXB69214.1"/>
    </source>
</evidence>
<dbReference type="NCBIfam" id="NF003513">
    <property type="entry name" value="PRK05182.1-2"/>
    <property type="match status" value="1"/>
</dbReference>
<dbReference type="NCBIfam" id="TIGR02027">
    <property type="entry name" value="rpoA"/>
    <property type="match status" value="1"/>
</dbReference>
<feature type="coiled-coil region" evidence="12">
    <location>
        <begin position="229"/>
        <end position="260"/>
    </location>
</feature>
<name>A0A134AND6_9FUSO</name>
<dbReference type="Gene3D" id="2.170.120.12">
    <property type="entry name" value="DNA-directed RNA polymerase, insert domain"/>
    <property type="match status" value="1"/>
</dbReference>
<reference evidence="15" key="1">
    <citation type="submission" date="2016-01" db="EMBL/GenBank/DDBJ databases">
        <authorList>
            <person name="Mitreva M."/>
            <person name="Pepin K.H."/>
            <person name="Mihindukulasuriya K.A."/>
            <person name="Fulton R."/>
            <person name="Fronick C."/>
            <person name="O'Laughlin M."/>
            <person name="Miner T."/>
            <person name="Herter B."/>
            <person name="Rosa B.A."/>
            <person name="Cordes M."/>
            <person name="Tomlinson C."/>
            <person name="Wollam A."/>
            <person name="Palsikar V.B."/>
            <person name="Mardis E.R."/>
            <person name="Wilson R.K."/>
        </authorList>
    </citation>
    <scope>NUCLEOTIDE SEQUENCE [LARGE SCALE GENOMIC DNA]</scope>
    <source>
        <strain evidence="15">KA00185</strain>
    </source>
</reference>
<dbReference type="Gene3D" id="3.30.1360.10">
    <property type="entry name" value="RNA polymerase, RBP11-like subunit"/>
    <property type="match status" value="1"/>
</dbReference>
<evidence type="ECO:0000259" key="13">
    <source>
        <dbReference type="SMART" id="SM00662"/>
    </source>
</evidence>
<dbReference type="Proteomes" id="UP000070483">
    <property type="component" value="Unassembled WGS sequence"/>
</dbReference>
<accession>A0A134AND6</accession>
<dbReference type="CDD" id="cd06928">
    <property type="entry name" value="RNAP_alpha_NTD"/>
    <property type="match status" value="1"/>
</dbReference>
<dbReference type="NCBIfam" id="NF003519">
    <property type="entry name" value="PRK05182.2-5"/>
    <property type="match status" value="1"/>
</dbReference>
<protein>
    <recommendedName>
        <fullName evidence="3 11">DNA-directed RNA polymerase subunit alpha</fullName>
        <shortName evidence="11">RNAP subunit alpha</shortName>
        <ecNumber evidence="2 11">2.7.7.6</ecNumber>
    </recommendedName>
    <alternativeName>
        <fullName evidence="9 11">RNA polymerase subunit alpha</fullName>
    </alternativeName>
    <alternativeName>
        <fullName evidence="8 11">Transcriptase subunit alpha</fullName>
    </alternativeName>
</protein>
<dbReference type="FunFam" id="2.170.120.12:FF:000001">
    <property type="entry name" value="DNA-directed RNA polymerase subunit alpha"/>
    <property type="match status" value="1"/>
</dbReference>
<evidence type="ECO:0000256" key="4">
    <source>
        <dbReference type="ARBA" id="ARBA00022478"/>
    </source>
</evidence>
<evidence type="ECO:0000256" key="3">
    <source>
        <dbReference type="ARBA" id="ARBA00015972"/>
    </source>
</evidence>
<dbReference type="Pfam" id="PF01000">
    <property type="entry name" value="RNA_pol_A_bac"/>
    <property type="match status" value="1"/>
</dbReference>
<comment type="caution">
    <text evidence="14">The sequence shown here is derived from an EMBL/GenBank/DDBJ whole genome shotgun (WGS) entry which is preliminary data.</text>
</comment>
<dbReference type="GO" id="GO:0003677">
    <property type="term" value="F:DNA binding"/>
    <property type="evidence" value="ECO:0007669"/>
    <property type="project" value="UniProtKB-UniRule"/>
</dbReference>